<name>A0A2W2FFR2_9ACTN</name>
<gene>
    <name evidence="7" type="ORF">C1J01_00950</name>
</gene>
<evidence type="ECO:0000256" key="5">
    <source>
        <dbReference type="SAM" id="MobiDB-lite"/>
    </source>
</evidence>
<dbReference type="GO" id="GO:0003700">
    <property type="term" value="F:DNA-binding transcription factor activity"/>
    <property type="evidence" value="ECO:0007669"/>
    <property type="project" value="TreeGrafter"/>
</dbReference>
<keyword evidence="8" id="KW-1185">Reference proteome</keyword>
<evidence type="ECO:0000256" key="4">
    <source>
        <dbReference type="PROSITE-ProRule" id="PRU00335"/>
    </source>
</evidence>
<evidence type="ECO:0000256" key="3">
    <source>
        <dbReference type="ARBA" id="ARBA00023163"/>
    </source>
</evidence>
<keyword evidence="2 4" id="KW-0238">DNA-binding</keyword>
<evidence type="ECO:0000259" key="6">
    <source>
        <dbReference type="PROSITE" id="PS50977"/>
    </source>
</evidence>
<keyword evidence="1" id="KW-0805">Transcription regulation</keyword>
<evidence type="ECO:0000313" key="8">
    <source>
        <dbReference type="Proteomes" id="UP000249304"/>
    </source>
</evidence>
<evidence type="ECO:0000313" key="7">
    <source>
        <dbReference type="EMBL" id="PZG23518.1"/>
    </source>
</evidence>
<dbReference type="PANTHER" id="PTHR30055">
    <property type="entry name" value="HTH-TYPE TRANSCRIPTIONAL REGULATOR RUTR"/>
    <property type="match status" value="1"/>
</dbReference>
<dbReference type="InterPro" id="IPR036271">
    <property type="entry name" value="Tet_transcr_reg_TetR-rel_C_sf"/>
</dbReference>
<dbReference type="InterPro" id="IPR001647">
    <property type="entry name" value="HTH_TetR"/>
</dbReference>
<feature type="DNA-binding region" description="H-T-H motif" evidence="4">
    <location>
        <begin position="63"/>
        <end position="82"/>
    </location>
</feature>
<reference evidence="7 8" key="1">
    <citation type="submission" date="2018-01" db="EMBL/GenBank/DDBJ databases">
        <title>Draft genome sequence of Nonomuraea sp. KC333.</title>
        <authorList>
            <person name="Sahin N."/>
            <person name="Saygin H."/>
            <person name="Ay H."/>
        </authorList>
    </citation>
    <scope>NUCLEOTIDE SEQUENCE [LARGE SCALE GENOMIC DNA]</scope>
    <source>
        <strain evidence="7 8">KC333</strain>
    </source>
</reference>
<keyword evidence="3" id="KW-0804">Transcription</keyword>
<dbReference type="InterPro" id="IPR009057">
    <property type="entry name" value="Homeodomain-like_sf"/>
</dbReference>
<feature type="domain" description="HTH tetR-type" evidence="6">
    <location>
        <begin position="41"/>
        <end position="100"/>
    </location>
</feature>
<dbReference type="GO" id="GO:0000976">
    <property type="term" value="F:transcription cis-regulatory region binding"/>
    <property type="evidence" value="ECO:0007669"/>
    <property type="project" value="TreeGrafter"/>
</dbReference>
<dbReference type="PANTHER" id="PTHR30055:SF234">
    <property type="entry name" value="HTH-TYPE TRANSCRIPTIONAL REGULATOR BETI"/>
    <property type="match status" value="1"/>
</dbReference>
<protein>
    <submittedName>
        <fullName evidence="7">TetR/AcrR family transcriptional regulator</fullName>
    </submittedName>
</protein>
<dbReference type="SUPFAM" id="SSF46689">
    <property type="entry name" value="Homeodomain-like"/>
    <property type="match status" value="1"/>
</dbReference>
<sequence length="248" mass="27708">MEENPSVAVSGKLAQTKGFPPHQGDGYRLAENTTRLRADARRNREQIIIAAREVFLEQGIHAPLEEIARRAGIGIATLYRRFPDRHTLVQQVALDNLTLVGEELDRAAGAHPDAWGVLTQLIRRLVELRLGVIMPVLLPGLEQDARGEGGTLKARRDQLYEQMEQLTRAAQQEGRLRQGINPIDIWLGVIKLSRPLPVVGAELNRLITDQQLELFLGGLNATALDASEPLRRQPLTLDDLDRHLRMAE</sequence>
<dbReference type="Proteomes" id="UP000249304">
    <property type="component" value="Unassembled WGS sequence"/>
</dbReference>
<dbReference type="SUPFAM" id="SSF48498">
    <property type="entry name" value="Tetracyclin repressor-like, C-terminal domain"/>
    <property type="match status" value="1"/>
</dbReference>
<dbReference type="PROSITE" id="PS50977">
    <property type="entry name" value="HTH_TETR_2"/>
    <property type="match status" value="1"/>
</dbReference>
<dbReference type="Gene3D" id="1.10.357.10">
    <property type="entry name" value="Tetracycline Repressor, domain 2"/>
    <property type="match status" value="1"/>
</dbReference>
<dbReference type="InterPro" id="IPR050109">
    <property type="entry name" value="HTH-type_TetR-like_transc_reg"/>
</dbReference>
<accession>A0A2W2FFR2</accession>
<dbReference type="OrthoDB" id="3192968at2"/>
<dbReference type="PRINTS" id="PR00455">
    <property type="entry name" value="HTHTETR"/>
</dbReference>
<evidence type="ECO:0000256" key="2">
    <source>
        <dbReference type="ARBA" id="ARBA00023125"/>
    </source>
</evidence>
<dbReference type="Pfam" id="PF00440">
    <property type="entry name" value="TetR_N"/>
    <property type="match status" value="1"/>
</dbReference>
<comment type="caution">
    <text evidence="7">The sequence shown here is derived from an EMBL/GenBank/DDBJ whole genome shotgun (WGS) entry which is preliminary data.</text>
</comment>
<evidence type="ECO:0000256" key="1">
    <source>
        <dbReference type="ARBA" id="ARBA00023015"/>
    </source>
</evidence>
<dbReference type="EMBL" id="POUD01000002">
    <property type="protein sequence ID" value="PZG23518.1"/>
    <property type="molecule type" value="Genomic_DNA"/>
</dbReference>
<dbReference type="AlphaFoldDB" id="A0A2W2FFR2"/>
<proteinExistence type="predicted"/>
<organism evidence="7 8">
    <name type="scientific">Nonomuraea aridisoli</name>
    <dbReference type="NCBI Taxonomy" id="2070368"/>
    <lineage>
        <taxon>Bacteria</taxon>
        <taxon>Bacillati</taxon>
        <taxon>Actinomycetota</taxon>
        <taxon>Actinomycetes</taxon>
        <taxon>Streptosporangiales</taxon>
        <taxon>Streptosporangiaceae</taxon>
        <taxon>Nonomuraea</taxon>
    </lineage>
</organism>
<feature type="region of interest" description="Disordered" evidence="5">
    <location>
        <begin position="1"/>
        <end position="27"/>
    </location>
</feature>